<sequence>MGTYSVSCVTFIQPWIIQPALDTCSPGDVRLVILEVNLENGHSREILQFPSMRVEGLRLKNLQSAEGYLGCNMLAPGNDALDSRWIPFLVNLRTEQYILFDCELILPNDFHIISGYLLLVNSRSEPLSVRLYSIPSLGQLWRPLSDFNLENATSESAIIPTATVPVTGGVGPRHAGNSDRVYVNMAASLLRKKTYLLRVLDTIVHPLLSTNIVKATSIFRLDLSKQTPLCTLLSTFTQSASGPLLEVSPVSRAGFRILGSSAQGVRVVRLDDGEAAKFINCEGAHLGRIGLPHNGGLVLVYKKHAELLYYD</sequence>
<name>A0A8H6X4K7_9AGAR</name>
<dbReference type="AlphaFoldDB" id="A0A8H6X4K7"/>
<dbReference type="EMBL" id="JACAZH010000049">
    <property type="protein sequence ID" value="KAF7334238.1"/>
    <property type="molecule type" value="Genomic_DNA"/>
</dbReference>
<dbReference type="Proteomes" id="UP000623467">
    <property type="component" value="Unassembled WGS sequence"/>
</dbReference>
<proteinExistence type="predicted"/>
<evidence type="ECO:0000313" key="1">
    <source>
        <dbReference type="EMBL" id="KAF7334238.1"/>
    </source>
</evidence>
<evidence type="ECO:0000313" key="2">
    <source>
        <dbReference type="Proteomes" id="UP000623467"/>
    </source>
</evidence>
<comment type="caution">
    <text evidence="1">The sequence shown here is derived from an EMBL/GenBank/DDBJ whole genome shotgun (WGS) entry which is preliminary data.</text>
</comment>
<accession>A0A8H6X4K7</accession>
<dbReference type="OrthoDB" id="2998973at2759"/>
<organism evidence="1 2">
    <name type="scientific">Mycena sanguinolenta</name>
    <dbReference type="NCBI Taxonomy" id="230812"/>
    <lineage>
        <taxon>Eukaryota</taxon>
        <taxon>Fungi</taxon>
        <taxon>Dikarya</taxon>
        <taxon>Basidiomycota</taxon>
        <taxon>Agaricomycotina</taxon>
        <taxon>Agaricomycetes</taxon>
        <taxon>Agaricomycetidae</taxon>
        <taxon>Agaricales</taxon>
        <taxon>Marasmiineae</taxon>
        <taxon>Mycenaceae</taxon>
        <taxon>Mycena</taxon>
    </lineage>
</organism>
<reference evidence="1" key="1">
    <citation type="submission" date="2020-05" db="EMBL/GenBank/DDBJ databases">
        <title>Mycena genomes resolve the evolution of fungal bioluminescence.</title>
        <authorList>
            <person name="Tsai I.J."/>
        </authorList>
    </citation>
    <scope>NUCLEOTIDE SEQUENCE</scope>
    <source>
        <strain evidence="1">160909Yilan</strain>
    </source>
</reference>
<gene>
    <name evidence="1" type="ORF">MSAN_02385100</name>
</gene>
<keyword evidence="2" id="KW-1185">Reference proteome</keyword>
<protein>
    <submittedName>
        <fullName evidence="1">Uncharacterized protein</fullName>
    </submittedName>
</protein>